<sequence length="315" mass="36658">MQKILITWWAWFIGSNFLDTYVILHPEIHFINVDCLTYAGKLSNLAEATKNAPNYSFEQVNIKDVEALEKVFQKHAPTDIINFAAESHVDNSIKNPKIFTETNVIGTQNLLDLYRKYSLKRFYQVSTDEVYGDVPESWYFVESTPINPSSPYSASKAAADMLVKAYGRTFGIDYVISRCSNNYGPNQDNEKLIPHFIDLLRNNKVVPVYGDGLNIRDRLYVQDHCDAIREIFTQAKSWSIYNIWWNNEYTNLEITKILLQEMGKDESSITFVTDRPGHDKRYAIDASKLKNELWREPKILFDEWIKTTIQFYLSK</sequence>
<evidence type="ECO:0000256" key="3">
    <source>
        <dbReference type="ARBA" id="ARBA00008178"/>
    </source>
</evidence>
<feature type="domain" description="NAD(P)-binding" evidence="7">
    <location>
        <begin position="5"/>
        <end position="307"/>
    </location>
</feature>
<dbReference type="GO" id="GO:0009225">
    <property type="term" value="P:nucleotide-sugar metabolic process"/>
    <property type="evidence" value="ECO:0007669"/>
    <property type="project" value="InterPro"/>
</dbReference>
<gene>
    <name evidence="8" type="ORF">ACD_80C00151G0022</name>
</gene>
<dbReference type="GO" id="GO:0008460">
    <property type="term" value="F:dTDP-glucose 4,6-dehydratase activity"/>
    <property type="evidence" value="ECO:0007669"/>
    <property type="project" value="UniProtKB-EC"/>
</dbReference>
<dbReference type="Gene3D" id="3.40.50.720">
    <property type="entry name" value="NAD(P)-binding Rossmann-like Domain"/>
    <property type="match status" value="1"/>
</dbReference>
<dbReference type="SUPFAM" id="SSF51735">
    <property type="entry name" value="NAD(P)-binding Rossmann-fold domains"/>
    <property type="match status" value="1"/>
</dbReference>
<evidence type="ECO:0000256" key="5">
    <source>
        <dbReference type="ARBA" id="ARBA00023027"/>
    </source>
</evidence>
<accession>K1XI57</accession>
<dbReference type="Gene3D" id="3.90.25.10">
    <property type="entry name" value="UDP-galactose 4-epimerase, domain 1"/>
    <property type="match status" value="1"/>
</dbReference>
<dbReference type="EMBL" id="AMFJ01036158">
    <property type="protein sequence ID" value="EKD24807.1"/>
    <property type="molecule type" value="Genomic_DNA"/>
</dbReference>
<dbReference type="NCBIfam" id="TIGR01181">
    <property type="entry name" value="dTDP_gluc_dehyt"/>
    <property type="match status" value="1"/>
</dbReference>
<protein>
    <recommendedName>
        <fullName evidence="4">dTDP-glucose 4,6-dehydratase</fullName>
        <ecNumber evidence="4">4.2.1.46</ecNumber>
    </recommendedName>
</protein>
<evidence type="ECO:0000259" key="7">
    <source>
        <dbReference type="Pfam" id="PF16363"/>
    </source>
</evidence>
<evidence type="ECO:0000256" key="4">
    <source>
        <dbReference type="ARBA" id="ARBA00011990"/>
    </source>
</evidence>
<organism evidence="8">
    <name type="scientific">uncultured bacterium</name>
    <name type="common">gcode 4</name>
    <dbReference type="NCBI Taxonomy" id="1234023"/>
    <lineage>
        <taxon>Bacteria</taxon>
        <taxon>environmental samples</taxon>
    </lineage>
</organism>
<comment type="catalytic activity">
    <reaction evidence="1">
        <text>dTDP-alpha-D-glucose = dTDP-4-dehydro-6-deoxy-alpha-D-glucose + H2O</text>
        <dbReference type="Rhea" id="RHEA:17221"/>
        <dbReference type="ChEBI" id="CHEBI:15377"/>
        <dbReference type="ChEBI" id="CHEBI:57477"/>
        <dbReference type="ChEBI" id="CHEBI:57649"/>
        <dbReference type="EC" id="4.2.1.46"/>
    </reaction>
</comment>
<dbReference type="CDD" id="cd05246">
    <property type="entry name" value="dTDP_GD_SDR_e"/>
    <property type="match status" value="1"/>
</dbReference>
<keyword evidence="6" id="KW-0456">Lyase</keyword>
<keyword evidence="5" id="KW-0520">NAD</keyword>
<evidence type="ECO:0000256" key="1">
    <source>
        <dbReference type="ARBA" id="ARBA00001539"/>
    </source>
</evidence>
<comment type="cofactor">
    <cofactor evidence="2">
        <name>NAD(+)</name>
        <dbReference type="ChEBI" id="CHEBI:57540"/>
    </cofactor>
</comment>
<dbReference type="EC" id="4.2.1.46" evidence="4"/>
<evidence type="ECO:0000313" key="8">
    <source>
        <dbReference type="EMBL" id="EKD24807.1"/>
    </source>
</evidence>
<dbReference type="Pfam" id="PF16363">
    <property type="entry name" value="GDP_Man_Dehyd"/>
    <property type="match status" value="1"/>
</dbReference>
<dbReference type="InterPro" id="IPR016040">
    <property type="entry name" value="NAD(P)-bd_dom"/>
</dbReference>
<comment type="similarity">
    <text evidence="3">Belongs to the NAD(P)-dependent epimerase/dehydratase family. dTDP-glucose dehydratase subfamily.</text>
</comment>
<name>K1XI57_9BACT</name>
<dbReference type="InterPro" id="IPR005888">
    <property type="entry name" value="dTDP_Gluc_deHydtase"/>
</dbReference>
<proteinExistence type="inferred from homology"/>
<comment type="caution">
    <text evidence="8">The sequence shown here is derived from an EMBL/GenBank/DDBJ whole genome shotgun (WGS) entry which is preliminary data.</text>
</comment>
<dbReference type="AlphaFoldDB" id="K1XI57"/>
<evidence type="ECO:0000256" key="6">
    <source>
        <dbReference type="ARBA" id="ARBA00023239"/>
    </source>
</evidence>
<dbReference type="InterPro" id="IPR036291">
    <property type="entry name" value="NAD(P)-bd_dom_sf"/>
</dbReference>
<reference evidence="8" key="1">
    <citation type="journal article" date="2012" name="Science">
        <title>Fermentation, hydrogen, and sulfur metabolism in multiple uncultivated bacterial phyla.</title>
        <authorList>
            <person name="Wrighton K.C."/>
            <person name="Thomas B.C."/>
            <person name="Sharon I."/>
            <person name="Miller C.S."/>
            <person name="Castelle C.J."/>
            <person name="VerBerkmoes N.C."/>
            <person name="Wilkins M.J."/>
            <person name="Hettich R.L."/>
            <person name="Lipton M.S."/>
            <person name="Williams K.H."/>
            <person name="Long P.E."/>
            <person name="Banfield J.F."/>
        </authorList>
    </citation>
    <scope>NUCLEOTIDE SEQUENCE [LARGE SCALE GENOMIC DNA]</scope>
</reference>
<dbReference type="PANTHER" id="PTHR43000">
    <property type="entry name" value="DTDP-D-GLUCOSE 4,6-DEHYDRATASE-RELATED"/>
    <property type="match status" value="1"/>
</dbReference>
<evidence type="ECO:0000256" key="2">
    <source>
        <dbReference type="ARBA" id="ARBA00001911"/>
    </source>
</evidence>